<sequence length="202" mass="23870">MTTGFSVGCLLMISCCFYNQFFQGIVTTIFLILIMTFIWRLLVSSSICLTFSSLLHFSSSFSIYFQQFVVLHKKFNHLLYPGYRWLSPSSGRYMFLRLQYSTFISFATISAWISTRTSYFHIVVSCDLFLFFPLCPTCMPLFFCFDSDRNVVFLCPNIFAQSCSLLSYSLDSELFPRYFFSVHRLNRKKYNKHLKIWREKNS</sequence>
<keyword evidence="1" id="KW-1133">Transmembrane helix</keyword>
<keyword evidence="1" id="KW-0812">Transmembrane</keyword>
<reference evidence="3" key="1">
    <citation type="submission" date="2016-11" db="UniProtKB">
        <authorList>
            <consortium name="WormBaseParasite"/>
        </authorList>
    </citation>
    <scope>IDENTIFICATION</scope>
</reference>
<evidence type="ECO:0000313" key="3">
    <source>
        <dbReference type="WBParaSite" id="Hba_03754"/>
    </source>
</evidence>
<protein>
    <submittedName>
        <fullName evidence="3">SSD domain-containing protein</fullName>
    </submittedName>
</protein>
<feature type="transmembrane region" description="Helical" evidence="1">
    <location>
        <begin position="93"/>
        <end position="113"/>
    </location>
</feature>
<proteinExistence type="predicted"/>
<feature type="transmembrane region" description="Helical" evidence="1">
    <location>
        <begin position="54"/>
        <end position="72"/>
    </location>
</feature>
<keyword evidence="1" id="KW-0472">Membrane</keyword>
<accession>A0A1I7WFJ8</accession>
<dbReference type="WBParaSite" id="Hba_03754">
    <property type="protein sequence ID" value="Hba_03754"/>
    <property type="gene ID" value="Hba_03754"/>
</dbReference>
<evidence type="ECO:0000256" key="1">
    <source>
        <dbReference type="SAM" id="Phobius"/>
    </source>
</evidence>
<feature type="transmembrane region" description="Helical" evidence="1">
    <location>
        <begin position="21"/>
        <end position="42"/>
    </location>
</feature>
<organism evidence="2 3">
    <name type="scientific">Heterorhabditis bacteriophora</name>
    <name type="common">Entomopathogenic nematode worm</name>
    <dbReference type="NCBI Taxonomy" id="37862"/>
    <lineage>
        <taxon>Eukaryota</taxon>
        <taxon>Metazoa</taxon>
        <taxon>Ecdysozoa</taxon>
        <taxon>Nematoda</taxon>
        <taxon>Chromadorea</taxon>
        <taxon>Rhabditida</taxon>
        <taxon>Rhabditina</taxon>
        <taxon>Rhabditomorpha</taxon>
        <taxon>Strongyloidea</taxon>
        <taxon>Heterorhabditidae</taxon>
        <taxon>Heterorhabditis</taxon>
    </lineage>
</organism>
<feature type="transmembrane region" description="Helical" evidence="1">
    <location>
        <begin position="119"/>
        <end position="144"/>
    </location>
</feature>
<evidence type="ECO:0000313" key="2">
    <source>
        <dbReference type="Proteomes" id="UP000095283"/>
    </source>
</evidence>
<dbReference type="AlphaFoldDB" id="A0A1I7WFJ8"/>
<keyword evidence="2" id="KW-1185">Reference proteome</keyword>
<name>A0A1I7WFJ8_HETBA</name>
<dbReference type="Proteomes" id="UP000095283">
    <property type="component" value="Unplaced"/>
</dbReference>